<feature type="non-terminal residue" evidence="2">
    <location>
        <position position="1"/>
    </location>
</feature>
<evidence type="ECO:0008006" key="3">
    <source>
        <dbReference type="Google" id="ProtNLM"/>
    </source>
</evidence>
<dbReference type="OrthoDB" id="3863715at2759"/>
<dbReference type="PROSITE" id="PS00141">
    <property type="entry name" value="ASP_PROTEASE"/>
    <property type="match status" value="1"/>
</dbReference>
<gene>
    <name evidence="2" type="ORF">g.15933</name>
</gene>
<protein>
    <recommendedName>
        <fullName evidence="3">Peptidase A2 domain-containing protein</fullName>
    </recommendedName>
</protein>
<evidence type="ECO:0000313" key="2">
    <source>
        <dbReference type="EMBL" id="JAT83776.1"/>
    </source>
</evidence>
<dbReference type="EMBL" id="GDQN01007278">
    <property type="protein sequence ID" value="JAT83776.1"/>
    <property type="molecule type" value="Transcribed_RNA"/>
</dbReference>
<dbReference type="GO" id="GO:0006508">
    <property type="term" value="P:proteolysis"/>
    <property type="evidence" value="ECO:0007669"/>
    <property type="project" value="InterPro"/>
</dbReference>
<accession>A0A1E1W9Y2</accession>
<organism evidence="2">
    <name type="scientific">Pectinophora gossypiella</name>
    <name type="common">Cotton pink bollworm</name>
    <name type="synonym">Depressaria gossypiella</name>
    <dbReference type="NCBI Taxonomy" id="13191"/>
    <lineage>
        <taxon>Eukaryota</taxon>
        <taxon>Metazoa</taxon>
        <taxon>Ecdysozoa</taxon>
        <taxon>Arthropoda</taxon>
        <taxon>Hexapoda</taxon>
        <taxon>Insecta</taxon>
        <taxon>Pterygota</taxon>
        <taxon>Neoptera</taxon>
        <taxon>Endopterygota</taxon>
        <taxon>Lepidoptera</taxon>
        <taxon>Glossata</taxon>
        <taxon>Ditrysia</taxon>
        <taxon>Gelechioidea</taxon>
        <taxon>Gelechiidae</taxon>
        <taxon>Apatetrinae</taxon>
        <taxon>Pectinophora</taxon>
    </lineage>
</organism>
<dbReference type="InterPro" id="IPR001969">
    <property type="entry name" value="Aspartic_peptidase_AS"/>
</dbReference>
<dbReference type="InterPro" id="IPR021109">
    <property type="entry name" value="Peptidase_aspartic_dom_sf"/>
</dbReference>
<dbReference type="AlphaFoldDB" id="A0A1E1W9Y2"/>
<dbReference type="Gene3D" id="2.40.70.10">
    <property type="entry name" value="Acid Proteases"/>
    <property type="match status" value="1"/>
</dbReference>
<sequence length="367" mass="42353">DTNTGNTEMNENDVKNGVEFDRSHTGAYSQVMMINEEVNGRNRPLKSVQVNGKTVCALIDTGSEANLMSATCYEKLNIDKPEKCDVILSGFGASDVRSCDCFVTVVTIDGKYFTDVKFNIVPIHVMPYDMIIGQQLLQKTVMLLDHNKVTFLPSFDDSWSTKIKHFPAEVDFLGCEVKSNSIQDKVESLDTSYTPTKTRVSPTELKNVLKDEIPVPRRLRRLTVMEQEEVELERLEWLGEEGVKVSTSNDANLLVLLRRKSSTNLWLLREENQNYMYNREKLKRKVKKLKRKEENKKNYDRIRKESTQERERAAKRTQFRSSMKLMPKLLEPCKSIKVRWRDCCDVEKMKKSDASADFMQVYPYGIG</sequence>
<proteinExistence type="predicted"/>
<dbReference type="CDD" id="cd00303">
    <property type="entry name" value="retropepsin_like"/>
    <property type="match status" value="1"/>
</dbReference>
<feature type="region of interest" description="Disordered" evidence="1">
    <location>
        <begin position="293"/>
        <end position="317"/>
    </location>
</feature>
<dbReference type="GO" id="GO:0004190">
    <property type="term" value="F:aspartic-type endopeptidase activity"/>
    <property type="evidence" value="ECO:0007669"/>
    <property type="project" value="InterPro"/>
</dbReference>
<feature type="compositionally biased region" description="Basic and acidic residues" evidence="1">
    <location>
        <begin position="293"/>
        <end position="314"/>
    </location>
</feature>
<reference evidence="2" key="1">
    <citation type="submission" date="2015-09" db="EMBL/GenBank/DDBJ databases">
        <title>De novo assembly of Pectinophora gossypiella (Pink Bollworm) gut transcriptome.</title>
        <authorList>
            <person name="Tassone E.E."/>
        </authorList>
    </citation>
    <scope>NUCLEOTIDE SEQUENCE</scope>
</reference>
<dbReference type="SUPFAM" id="SSF50630">
    <property type="entry name" value="Acid proteases"/>
    <property type="match status" value="1"/>
</dbReference>
<dbReference type="Pfam" id="PF13975">
    <property type="entry name" value="gag-asp_proteas"/>
    <property type="match status" value="1"/>
</dbReference>
<evidence type="ECO:0000256" key="1">
    <source>
        <dbReference type="SAM" id="MobiDB-lite"/>
    </source>
</evidence>
<name>A0A1E1W9Y2_PECGO</name>